<dbReference type="STRING" id="1341181.FLJC2902T_28960"/>
<dbReference type="eggNOG" id="COG0456">
    <property type="taxonomic scope" value="Bacteria"/>
</dbReference>
<dbReference type="RefSeq" id="WP_023580442.1">
    <property type="nucleotide sequence ID" value="NZ_AVGG01000019.1"/>
</dbReference>
<evidence type="ECO:0000313" key="5">
    <source>
        <dbReference type="Proteomes" id="UP000018004"/>
    </source>
</evidence>
<dbReference type="Gene3D" id="3.40.630.30">
    <property type="match status" value="1"/>
</dbReference>
<reference evidence="4 5" key="1">
    <citation type="submission" date="2013-08" db="EMBL/GenBank/DDBJ databases">
        <title>Flavobacterium limnosediminis JC2902 genome sequencing.</title>
        <authorList>
            <person name="Lee K."/>
            <person name="Yi H."/>
            <person name="Park S."/>
            <person name="Chun J."/>
        </authorList>
    </citation>
    <scope>NUCLEOTIDE SEQUENCE [LARGE SCALE GENOMIC DNA]</scope>
    <source>
        <strain evidence="4 5">JC2902</strain>
    </source>
</reference>
<dbReference type="PATRIC" id="fig|1341181.4.peg.2847"/>
<keyword evidence="5" id="KW-1185">Reference proteome</keyword>
<dbReference type="EMBL" id="AVGG01000019">
    <property type="protein sequence ID" value="ESU26409.1"/>
    <property type="molecule type" value="Genomic_DNA"/>
</dbReference>
<comment type="caution">
    <text evidence="4">The sequence shown here is derived from an EMBL/GenBank/DDBJ whole genome shotgun (WGS) entry which is preliminary data.</text>
</comment>
<dbReference type="PANTHER" id="PTHR43420">
    <property type="entry name" value="ACETYLTRANSFERASE"/>
    <property type="match status" value="1"/>
</dbReference>
<dbReference type="CDD" id="cd04301">
    <property type="entry name" value="NAT_SF"/>
    <property type="match status" value="1"/>
</dbReference>
<keyword evidence="1 4" id="KW-0808">Transferase</keyword>
<dbReference type="InterPro" id="IPR000182">
    <property type="entry name" value="GNAT_dom"/>
</dbReference>
<evidence type="ECO:0000256" key="2">
    <source>
        <dbReference type="ARBA" id="ARBA00023315"/>
    </source>
</evidence>
<accession>V6SIX5</accession>
<evidence type="ECO:0000313" key="4">
    <source>
        <dbReference type="EMBL" id="ESU26409.1"/>
    </source>
</evidence>
<dbReference type="AlphaFoldDB" id="V6SIX5"/>
<dbReference type="InterPro" id="IPR016181">
    <property type="entry name" value="Acyl_CoA_acyltransferase"/>
</dbReference>
<dbReference type="Proteomes" id="UP000018004">
    <property type="component" value="Unassembled WGS sequence"/>
</dbReference>
<protein>
    <submittedName>
        <fullName evidence="4">GNAT family acetyltransferase</fullName>
    </submittedName>
</protein>
<gene>
    <name evidence="4" type="ORF">FLJC2902T_28960</name>
</gene>
<feature type="domain" description="N-acetyltransferase" evidence="3">
    <location>
        <begin position="12"/>
        <end position="163"/>
    </location>
</feature>
<sequence length="163" mass="18925">MQVLHADKDQLHIVRDLAYKIWPEAYEEILSEAQLDYMLENFYAIPALEEQMEKGHVFLLAEENDVYYGFASYEINCNNTGKTKLHKIYVLPETQGKGLGKLLLSEVEKAALNDGNSHLFLNVNRYNSAQEFYKRLGFVIVHEEDIEIGRGYLMEDFVMEKPL</sequence>
<dbReference type="GO" id="GO:0016747">
    <property type="term" value="F:acyltransferase activity, transferring groups other than amino-acyl groups"/>
    <property type="evidence" value="ECO:0007669"/>
    <property type="project" value="InterPro"/>
</dbReference>
<keyword evidence="2" id="KW-0012">Acyltransferase</keyword>
<proteinExistence type="predicted"/>
<dbReference type="Pfam" id="PF13673">
    <property type="entry name" value="Acetyltransf_10"/>
    <property type="match status" value="1"/>
</dbReference>
<evidence type="ECO:0000256" key="1">
    <source>
        <dbReference type="ARBA" id="ARBA00022679"/>
    </source>
</evidence>
<organism evidence="4 5">
    <name type="scientific">Flavobacterium limnosediminis JC2902</name>
    <dbReference type="NCBI Taxonomy" id="1341181"/>
    <lineage>
        <taxon>Bacteria</taxon>
        <taxon>Pseudomonadati</taxon>
        <taxon>Bacteroidota</taxon>
        <taxon>Flavobacteriia</taxon>
        <taxon>Flavobacteriales</taxon>
        <taxon>Flavobacteriaceae</taxon>
        <taxon>Flavobacterium</taxon>
    </lineage>
</organism>
<evidence type="ECO:0000259" key="3">
    <source>
        <dbReference type="PROSITE" id="PS51186"/>
    </source>
</evidence>
<name>V6SIX5_9FLAO</name>
<dbReference type="PROSITE" id="PS51186">
    <property type="entry name" value="GNAT"/>
    <property type="match status" value="1"/>
</dbReference>
<dbReference type="SUPFAM" id="SSF55729">
    <property type="entry name" value="Acyl-CoA N-acyltransferases (Nat)"/>
    <property type="match status" value="1"/>
</dbReference>
<dbReference type="OrthoDB" id="9800604at2"/>
<dbReference type="InterPro" id="IPR050680">
    <property type="entry name" value="YpeA/RimI_acetyltransf"/>
</dbReference>